<organism evidence="2 3">
    <name type="scientific">Chitinophaga silvatica</name>
    <dbReference type="NCBI Taxonomy" id="2282649"/>
    <lineage>
        <taxon>Bacteria</taxon>
        <taxon>Pseudomonadati</taxon>
        <taxon>Bacteroidota</taxon>
        <taxon>Chitinophagia</taxon>
        <taxon>Chitinophagales</taxon>
        <taxon>Chitinophagaceae</taxon>
        <taxon>Chitinophaga</taxon>
    </lineage>
</organism>
<feature type="signal peptide" evidence="1">
    <location>
        <begin position="1"/>
        <end position="22"/>
    </location>
</feature>
<name>A0A3E1Y3I0_9BACT</name>
<evidence type="ECO:0000313" key="3">
    <source>
        <dbReference type="Proteomes" id="UP000260644"/>
    </source>
</evidence>
<sequence length="118" mass="13948">MKLFRHILFLLVVVLVSPQWRASKDSVPDHPQFNLKHLNHFYSHAWVKPLRYKVTLTRLKRRPVGLNDYYNHDRCLTPLTTNIPYFIPSDDKVLNGYYFNPYLSVPVALRSWRGPPTA</sequence>
<dbReference type="RefSeq" id="WP_116978501.1">
    <property type="nucleotide sequence ID" value="NZ_QPMM01000015.1"/>
</dbReference>
<comment type="caution">
    <text evidence="2">The sequence shown here is derived from an EMBL/GenBank/DDBJ whole genome shotgun (WGS) entry which is preliminary data.</text>
</comment>
<evidence type="ECO:0000313" key="2">
    <source>
        <dbReference type="EMBL" id="RFS19186.1"/>
    </source>
</evidence>
<dbReference type="AlphaFoldDB" id="A0A3E1Y3I0"/>
<feature type="chain" id="PRO_5017665712" evidence="1">
    <location>
        <begin position="23"/>
        <end position="118"/>
    </location>
</feature>
<dbReference type="EMBL" id="QPMM01000015">
    <property type="protein sequence ID" value="RFS19186.1"/>
    <property type="molecule type" value="Genomic_DNA"/>
</dbReference>
<protein>
    <submittedName>
        <fullName evidence="2">Uncharacterized protein</fullName>
    </submittedName>
</protein>
<keyword evidence="1" id="KW-0732">Signal</keyword>
<evidence type="ECO:0000256" key="1">
    <source>
        <dbReference type="SAM" id="SignalP"/>
    </source>
</evidence>
<gene>
    <name evidence="2" type="ORF">DVR12_24780</name>
</gene>
<dbReference type="Proteomes" id="UP000260644">
    <property type="component" value="Unassembled WGS sequence"/>
</dbReference>
<dbReference type="OrthoDB" id="679833at2"/>
<reference evidence="2 3" key="1">
    <citation type="submission" date="2018-07" db="EMBL/GenBank/DDBJ databases">
        <title>Chitinophaga K2CV101002-2 sp. nov., isolated from a monsoon evergreen broad-leaved forest soil.</title>
        <authorList>
            <person name="Lv Y."/>
        </authorList>
    </citation>
    <scope>NUCLEOTIDE SEQUENCE [LARGE SCALE GENOMIC DNA]</scope>
    <source>
        <strain evidence="2 3">GDMCC 1.1288</strain>
    </source>
</reference>
<accession>A0A3E1Y3I0</accession>
<keyword evidence="3" id="KW-1185">Reference proteome</keyword>
<proteinExistence type="predicted"/>